<gene>
    <name evidence="2" type="ORF">AVDCRST_MAG80-44</name>
</gene>
<organism evidence="2">
    <name type="scientific">uncultured Rubrobacteraceae bacterium</name>
    <dbReference type="NCBI Taxonomy" id="349277"/>
    <lineage>
        <taxon>Bacteria</taxon>
        <taxon>Bacillati</taxon>
        <taxon>Actinomycetota</taxon>
        <taxon>Rubrobacteria</taxon>
        <taxon>Rubrobacterales</taxon>
        <taxon>Rubrobacteraceae</taxon>
        <taxon>environmental samples</taxon>
    </lineage>
</organism>
<dbReference type="AlphaFoldDB" id="A0A6J4PQL9"/>
<protein>
    <submittedName>
        <fullName evidence="2">Uncharacterized protein</fullName>
    </submittedName>
</protein>
<feature type="region of interest" description="Disordered" evidence="1">
    <location>
        <begin position="1"/>
        <end position="30"/>
    </location>
</feature>
<feature type="compositionally biased region" description="Basic and acidic residues" evidence="1">
    <location>
        <begin position="1"/>
        <end position="11"/>
    </location>
</feature>
<accession>A0A6J4PQL9</accession>
<reference evidence="2" key="1">
    <citation type="submission" date="2020-02" db="EMBL/GenBank/DDBJ databases">
        <authorList>
            <person name="Meier V. D."/>
        </authorList>
    </citation>
    <scope>NUCLEOTIDE SEQUENCE</scope>
    <source>
        <strain evidence="2">AVDCRST_MAG80</strain>
    </source>
</reference>
<evidence type="ECO:0000256" key="1">
    <source>
        <dbReference type="SAM" id="MobiDB-lite"/>
    </source>
</evidence>
<evidence type="ECO:0000313" key="2">
    <source>
        <dbReference type="EMBL" id="CAA9422634.1"/>
    </source>
</evidence>
<dbReference type="EMBL" id="CADCVC010000003">
    <property type="protein sequence ID" value="CAA9422634.1"/>
    <property type="molecule type" value="Genomic_DNA"/>
</dbReference>
<name>A0A6J4PQL9_9ACTN</name>
<sequence>MFWRRQQRETSEGSPELPGPLADPSQAPASQPLAEIIEVERDASRAACISRVAEELGRRGEEVVELFEEISSSTGWETVMPIHLRRGGEDVFVEIETGPWEEETVESVLKAAAVLRGSEYSDAPLEVLGGYPVPSSVRYFCGRSPAIGFQLDLVLHDDPKNAGACAEGFKEAAKRHWNLNLGYDPEGLPAIEERLLATLGERPEGGARTQILGALVRGYGCYAGEILRRRIKPKGSWRSVADWGEDLVLEFPNVTADPIGKARAFLENGSEDSAAYYVSYVLEELNA</sequence>
<proteinExistence type="predicted"/>